<gene>
    <name evidence="3" type="ORF">DFR64_2282</name>
</gene>
<dbReference type="EMBL" id="QUMS01000003">
    <property type="protein sequence ID" value="REG07078.1"/>
    <property type="molecule type" value="Genomic_DNA"/>
</dbReference>
<dbReference type="SUPFAM" id="SSF51713">
    <property type="entry name" value="tRNA-guanine transglycosylase"/>
    <property type="match status" value="1"/>
</dbReference>
<comment type="caution">
    <text evidence="3">The sequence shown here is derived from an EMBL/GenBank/DDBJ whole genome shotgun (WGS) entry which is preliminary data.</text>
</comment>
<sequence length="373" mass="42341">MIQFKRMAYPTQLNLLHAQLNLPQYLPDATFGQVRGLSAEATAACGIEAVVMNTFHLMQKPGASTVKSLGGLHKMSGWEKAIFTDSGGFQAYSLIRQDARFGQFTENGLAFKTPDGDRKYQLTPEKCIQLQLGFDSDLLFCLDDCTHIDDDQIQQETSVERTIRWAKRCRVEFDRLLDEKRLPEEKRPKLFGVVQGGNSPELRRRCAEALLEIGFDGFGYGGWPLDSQGQLVEEMVFLTRDVIPEEYPLHALGIGHPPYVARCAAHGYGLFDSAMPTRDARHGRLYRFSHIPNPGALALNDDWFEYVYAHDKRHIKSSQPVEEGCDCPLCSNYSLGYLRHLFKLNDNLYLQLATQHNLSFMSRLMDLMRPDLP</sequence>
<dbReference type="RefSeq" id="WP_198418366.1">
    <property type="nucleotide sequence ID" value="NZ_AP018437.1"/>
</dbReference>
<keyword evidence="4" id="KW-1185">Reference proteome</keyword>
<feature type="domain" description="tRNA-guanine(15) transglycosylase-like" evidence="2">
    <location>
        <begin position="12"/>
        <end position="369"/>
    </location>
</feature>
<keyword evidence="3" id="KW-0808">Transferase</keyword>
<name>A0A347ZVQ1_9CHLR</name>
<dbReference type="Gene3D" id="3.20.20.105">
    <property type="entry name" value="Queuine tRNA-ribosyltransferase-like"/>
    <property type="match status" value="1"/>
</dbReference>
<dbReference type="GO" id="GO:0006400">
    <property type="term" value="P:tRNA modification"/>
    <property type="evidence" value="ECO:0007669"/>
    <property type="project" value="InterPro"/>
</dbReference>
<organism evidence="3 4">
    <name type="scientific">Pelolinea submarina</name>
    <dbReference type="NCBI Taxonomy" id="913107"/>
    <lineage>
        <taxon>Bacteria</taxon>
        <taxon>Bacillati</taxon>
        <taxon>Chloroflexota</taxon>
        <taxon>Anaerolineae</taxon>
        <taxon>Anaerolineales</taxon>
        <taxon>Anaerolineaceae</taxon>
        <taxon>Pelolinea</taxon>
    </lineage>
</organism>
<dbReference type="NCBIfam" id="TIGR00449">
    <property type="entry name" value="tgt_general"/>
    <property type="match status" value="1"/>
</dbReference>
<keyword evidence="1" id="KW-0479">Metal-binding</keyword>
<dbReference type="Pfam" id="PF01702">
    <property type="entry name" value="TGT"/>
    <property type="match status" value="1"/>
</dbReference>
<reference evidence="3 4" key="1">
    <citation type="submission" date="2018-08" db="EMBL/GenBank/DDBJ databases">
        <title>Genomic Encyclopedia of Type Strains, Phase IV (KMG-IV): sequencing the most valuable type-strain genomes for metagenomic binning, comparative biology and taxonomic classification.</title>
        <authorList>
            <person name="Goeker M."/>
        </authorList>
    </citation>
    <scope>NUCLEOTIDE SEQUENCE [LARGE SCALE GENOMIC DNA]</scope>
    <source>
        <strain evidence="3 4">DSM 23923</strain>
    </source>
</reference>
<protein>
    <submittedName>
        <fullName evidence="3">Queuine tRNA-ribosyltransferase</fullName>
    </submittedName>
</protein>
<evidence type="ECO:0000259" key="2">
    <source>
        <dbReference type="Pfam" id="PF01702"/>
    </source>
</evidence>
<dbReference type="InterPro" id="IPR002616">
    <property type="entry name" value="tRNA_ribo_trans-like"/>
</dbReference>
<evidence type="ECO:0000313" key="4">
    <source>
        <dbReference type="Proteomes" id="UP000256388"/>
    </source>
</evidence>
<accession>A0A347ZVQ1</accession>
<evidence type="ECO:0000313" key="3">
    <source>
        <dbReference type="EMBL" id="REG07078.1"/>
    </source>
</evidence>
<dbReference type="GO" id="GO:0016740">
    <property type="term" value="F:transferase activity"/>
    <property type="evidence" value="ECO:0007669"/>
    <property type="project" value="UniProtKB-KW"/>
</dbReference>
<dbReference type="PANTHER" id="PTHR43468">
    <property type="match status" value="1"/>
</dbReference>
<dbReference type="Proteomes" id="UP000256388">
    <property type="component" value="Unassembled WGS sequence"/>
</dbReference>
<dbReference type="GO" id="GO:0046872">
    <property type="term" value="F:metal ion binding"/>
    <property type="evidence" value="ECO:0007669"/>
    <property type="project" value="UniProtKB-KW"/>
</dbReference>
<evidence type="ECO:0000256" key="1">
    <source>
        <dbReference type="ARBA" id="ARBA00022723"/>
    </source>
</evidence>
<proteinExistence type="predicted"/>
<dbReference type="AlphaFoldDB" id="A0A347ZVQ1"/>
<dbReference type="PANTHER" id="PTHR43468:SF1">
    <property type="entry name" value="TRNA-GUANOSINE(34) QUEUINE TRANSGLYCOSYLASE"/>
    <property type="match status" value="1"/>
</dbReference>
<dbReference type="InterPro" id="IPR036511">
    <property type="entry name" value="TGT-like_sf"/>
</dbReference>